<feature type="transmembrane region" description="Helical" evidence="1">
    <location>
        <begin position="319"/>
        <end position="338"/>
    </location>
</feature>
<evidence type="ECO:0000313" key="3">
    <source>
        <dbReference type="Proteomes" id="UP000295681"/>
    </source>
</evidence>
<reference evidence="2 3" key="1">
    <citation type="journal article" date="2019" name="Appl. Microbiol. Biotechnol.">
        <title>Uncovering carbohydrate metabolism through a genotype-phenotype association study of 56 lactic acid bacteria genomes.</title>
        <authorList>
            <person name="Buron-Moles G."/>
            <person name="Chailyan A."/>
            <person name="Dolejs I."/>
            <person name="Forster J."/>
            <person name="Miks M.H."/>
        </authorList>
    </citation>
    <scope>NUCLEOTIDE SEQUENCE [LARGE SCALE GENOMIC DNA]</scope>
    <source>
        <strain evidence="2 3">ATCC 700006</strain>
    </source>
</reference>
<feature type="transmembrane region" description="Helical" evidence="1">
    <location>
        <begin position="7"/>
        <end position="31"/>
    </location>
</feature>
<feature type="transmembrane region" description="Helical" evidence="1">
    <location>
        <begin position="161"/>
        <end position="178"/>
    </location>
</feature>
<keyword evidence="3" id="KW-1185">Reference proteome</keyword>
<protein>
    <recommendedName>
        <fullName evidence="4">Glycosyltransferase RgtA/B/C/D-like domain-containing protein</fullName>
    </recommendedName>
</protein>
<sequence length="530" mass="60181">MKVSRIISIMIPIILLIILGLFSIGASPVFYTNQWLDTNAMMTMGRAIHEGVLPFRDIIDQRGPVLYGIYALAAFISSTNFFGLFILEVINVLFVYFITFNMARHLKIGYLKPEWLGLIGPAALLGNNAFVLGGSPEEFAFAPILFVLLVYIKYQSHIEHISLLSFFFVGIAFALVFWSKYSLIAPFVVFFIWTAVALLINKHFLKLLYVILCSLAGFGLVTAIIALIFSMNHALPQLINFYFYQNLNAYGANENGFVFQIVQLIRILARLVGDHFVATLILVVCWSILGLKNKAITLEIVMCLVSLIFVAEQHIFRTYYPLVLFPFLVTGIIRLLAISDARMLLTSRRMLPLIICAVTVLAPFVNNSSLRSAPIIDQKKAFNGQSKSVQERFAKIMHAKYHKPSILMVNTLDSGFYLSANSVPNTPYWHRLNMTYEQLPEMYHSFNHTLNDKRVDYVVVRVPVNQKVSPKLVKASVAPINRQNLFNNYRIITAGTQMTQGNNIQYVLMEKKTLSKVKHHDNKIPIYEKE</sequence>
<comment type="caution">
    <text evidence="2">The sequence shown here is derived from an EMBL/GenBank/DDBJ whole genome shotgun (WGS) entry which is preliminary data.</text>
</comment>
<feature type="transmembrane region" description="Helical" evidence="1">
    <location>
        <begin position="139"/>
        <end position="154"/>
    </location>
</feature>
<keyword evidence="1" id="KW-0812">Transmembrane</keyword>
<evidence type="ECO:0008006" key="4">
    <source>
        <dbReference type="Google" id="ProtNLM"/>
    </source>
</evidence>
<dbReference type="AlphaFoldDB" id="A0A4R5N7Z0"/>
<name>A0A4R5N7Z0_9LACO</name>
<dbReference type="RefSeq" id="WP_010007955.1">
    <property type="nucleotide sequence ID" value="NZ_PUFI01000014.1"/>
</dbReference>
<dbReference type="STRING" id="907931.GCA_000165675_01108"/>
<keyword evidence="1" id="KW-0472">Membrane</keyword>
<feature type="transmembrane region" description="Helical" evidence="1">
    <location>
        <begin position="81"/>
        <end position="103"/>
    </location>
</feature>
<dbReference type="Proteomes" id="UP000295681">
    <property type="component" value="Unassembled WGS sequence"/>
</dbReference>
<proteinExistence type="predicted"/>
<organism evidence="2 3">
    <name type="scientific">Leuconostoc fallax</name>
    <dbReference type="NCBI Taxonomy" id="1251"/>
    <lineage>
        <taxon>Bacteria</taxon>
        <taxon>Bacillati</taxon>
        <taxon>Bacillota</taxon>
        <taxon>Bacilli</taxon>
        <taxon>Lactobacillales</taxon>
        <taxon>Lactobacillaceae</taxon>
        <taxon>Leuconostoc</taxon>
    </lineage>
</organism>
<feature type="transmembrane region" description="Helical" evidence="1">
    <location>
        <begin position="115"/>
        <end position="133"/>
    </location>
</feature>
<feature type="transmembrane region" description="Helical" evidence="1">
    <location>
        <begin position="296"/>
        <end position="313"/>
    </location>
</feature>
<feature type="transmembrane region" description="Helical" evidence="1">
    <location>
        <begin position="207"/>
        <end position="229"/>
    </location>
</feature>
<dbReference type="EMBL" id="PUFI01000014">
    <property type="protein sequence ID" value="TDG67957.1"/>
    <property type="molecule type" value="Genomic_DNA"/>
</dbReference>
<evidence type="ECO:0000313" key="2">
    <source>
        <dbReference type="EMBL" id="TDG67957.1"/>
    </source>
</evidence>
<feature type="transmembrane region" description="Helical" evidence="1">
    <location>
        <begin position="350"/>
        <end position="366"/>
    </location>
</feature>
<evidence type="ECO:0000256" key="1">
    <source>
        <dbReference type="SAM" id="Phobius"/>
    </source>
</evidence>
<keyword evidence="1" id="KW-1133">Transmembrane helix</keyword>
<accession>A0A4R5N7Z0</accession>
<feature type="transmembrane region" description="Helical" evidence="1">
    <location>
        <begin position="184"/>
        <end position="200"/>
    </location>
</feature>
<gene>
    <name evidence="2" type="ORF">C5L23_000263</name>
</gene>
<feature type="transmembrane region" description="Helical" evidence="1">
    <location>
        <begin position="267"/>
        <end position="289"/>
    </location>
</feature>